<feature type="compositionally biased region" description="Basic and acidic residues" evidence="1">
    <location>
        <begin position="144"/>
        <end position="153"/>
    </location>
</feature>
<dbReference type="AlphaFoldDB" id="A0AA41FIU0"/>
<dbReference type="EMBL" id="WQPS01000053">
    <property type="protein sequence ID" value="MBT9812417.1"/>
    <property type="molecule type" value="Genomic_DNA"/>
</dbReference>
<evidence type="ECO:0000313" key="2">
    <source>
        <dbReference type="EMBL" id="MBT9812417.1"/>
    </source>
</evidence>
<organism evidence="2 3">
    <name type="scientific">Enterocloster citroniae</name>
    <dbReference type="NCBI Taxonomy" id="358743"/>
    <lineage>
        <taxon>Bacteria</taxon>
        <taxon>Bacillati</taxon>
        <taxon>Bacillota</taxon>
        <taxon>Clostridia</taxon>
        <taxon>Lachnospirales</taxon>
        <taxon>Lachnospiraceae</taxon>
        <taxon>Enterocloster</taxon>
    </lineage>
</organism>
<protein>
    <recommendedName>
        <fullName evidence="4">Integrase catalytic domain-containing protein</fullName>
    </recommendedName>
</protein>
<feature type="region of interest" description="Disordered" evidence="1">
    <location>
        <begin position="111"/>
        <end position="153"/>
    </location>
</feature>
<gene>
    <name evidence="2" type="ORF">GPL26_22680</name>
</gene>
<proteinExistence type="predicted"/>
<evidence type="ECO:0008006" key="4">
    <source>
        <dbReference type="Google" id="ProtNLM"/>
    </source>
</evidence>
<accession>A0AA41FIU0</accession>
<name>A0AA41FIU0_9FIRM</name>
<dbReference type="Proteomes" id="UP000708338">
    <property type="component" value="Unassembled WGS sequence"/>
</dbReference>
<dbReference type="RefSeq" id="WP_270289650.1">
    <property type="nucleotide sequence ID" value="NZ_JAQDJP010000025.1"/>
</dbReference>
<reference evidence="2" key="1">
    <citation type="journal article" date="2021" name="Gut Microbes">
        <title>A synthetic consortium of 100 gut commensals modulates the composition and function in a colon model of the microbiome of elderly subjects.</title>
        <authorList>
            <person name="Perez M."/>
            <person name="Ntemiri A."/>
            <person name="Tan H."/>
            <person name="Harris H.M.B."/>
            <person name="Roager H.M."/>
            <person name="Ribiere C."/>
            <person name="O'Toole P.W."/>
        </authorList>
    </citation>
    <scope>NUCLEOTIDE SEQUENCE</scope>
    <source>
        <strain evidence="2">MCC335</strain>
    </source>
</reference>
<sequence length="153" mass="17349">MFAFGETYDEVIRTRVFEDFYREQDIRPWVCNKADPESKGPIENSIGFMKKKFVSARKVTCIDDVWRSLPIWLDGKSGTAAPFSISIRNIPESFHTVSAMTDNEKTTALIPSVGADGGQPPHNSTKQRIPHETCESNPSEENIEEMRERISPQ</sequence>
<comment type="caution">
    <text evidence="2">The sequence shown here is derived from an EMBL/GenBank/DDBJ whole genome shotgun (WGS) entry which is preliminary data.</text>
</comment>
<evidence type="ECO:0000256" key="1">
    <source>
        <dbReference type="SAM" id="MobiDB-lite"/>
    </source>
</evidence>
<evidence type="ECO:0000313" key="3">
    <source>
        <dbReference type="Proteomes" id="UP000708338"/>
    </source>
</evidence>